<reference evidence="1" key="1">
    <citation type="submission" date="2022-03" db="EMBL/GenBank/DDBJ databases">
        <authorList>
            <person name="Martin C."/>
        </authorList>
    </citation>
    <scope>NUCLEOTIDE SEQUENCE</scope>
</reference>
<dbReference type="Proteomes" id="UP000749559">
    <property type="component" value="Unassembled WGS sequence"/>
</dbReference>
<keyword evidence="2" id="KW-1185">Reference proteome</keyword>
<protein>
    <submittedName>
        <fullName evidence="1">Uncharacterized protein</fullName>
    </submittedName>
</protein>
<comment type="caution">
    <text evidence="1">The sequence shown here is derived from an EMBL/GenBank/DDBJ whole genome shotgun (WGS) entry which is preliminary data.</text>
</comment>
<dbReference type="EMBL" id="CAIIXF020000001">
    <property type="protein sequence ID" value="CAH1772546.1"/>
    <property type="molecule type" value="Genomic_DNA"/>
</dbReference>
<sequence>MTLVETSDKHVCLDAERTNTSTPERNLDILNIKPMDAGLMKEKPENCKVNKLFVDDIVVTSSNNDSVVECENIRSDPVLKFSNDEGIEVDTQLISEDKTNKKPIENDWGKCKDDIIDIKNKPGENIVDQQNNDSDIGIKFESGRHKKTITDVNNIKQSAETDERMEDDADSDDMSEHEFDNMIKEQNNFHKANSSTAISEDNNDVNAWFLEKSDDNSFNANIWKLDSENNTNKDQKTLTIDEYADMLLTDPDLDKADIVVIRQKHENNDTLTSQTVTVNEQIEKTDSTDIVDRLLNTNHITEEDLNCLVGSISMTSQAQTDATLTDAIDDLESLLTEE</sequence>
<accession>A0A8J1US85</accession>
<dbReference type="AlphaFoldDB" id="A0A8J1US85"/>
<evidence type="ECO:0000313" key="2">
    <source>
        <dbReference type="Proteomes" id="UP000749559"/>
    </source>
</evidence>
<evidence type="ECO:0000313" key="1">
    <source>
        <dbReference type="EMBL" id="CAH1772546.1"/>
    </source>
</evidence>
<proteinExistence type="predicted"/>
<name>A0A8J1US85_OWEFU</name>
<organism evidence="1 2">
    <name type="scientific">Owenia fusiformis</name>
    <name type="common">Polychaete worm</name>
    <dbReference type="NCBI Taxonomy" id="6347"/>
    <lineage>
        <taxon>Eukaryota</taxon>
        <taxon>Metazoa</taxon>
        <taxon>Spiralia</taxon>
        <taxon>Lophotrochozoa</taxon>
        <taxon>Annelida</taxon>
        <taxon>Polychaeta</taxon>
        <taxon>Sedentaria</taxon>
        <taxon>Canalipalpata</taxon>
        <taxon>Sabellida</taxon>
        <taxon>Oweniida</taxon>
        <taxon>Oweniidae</taxon>
        <taxon>Owenia</taxon>
    </lineage>
</organism>
<gene>
    <name evidence="1" type="ORF">OFUS_LOCUS294</name>
</gene>